<feature type="transmembrane region" description="Helical" evidence="1">
    <location>
        <begin position="29"/>
        <end position="51"/>
    </location>
</feature>
<feature type="transmembrane region" description="Helical" evidence="1">
    <location>
        <begin position="397"/>
        <end position="416"/>
    </location>
</feature>
<feature type="transmembrane region" description="Helical" evidence="1">
    <location>
        <begin position="283"/>
        <end position="301"/>
    </location>
</feature>
<keyword evidence="1" id="KW-1133">Transmembrane helix</keyword>
<feature type="transmembrane region" description="Helical" evidence="1">
    <location>
        <begin position="453"/>
        <end position="470"/>
    </location>
</feature>
<feature type="transmembrane region" description="Helical" evidence="1">
    <location>
        <begin position="190"/>
        <end position="207"/>
    </location>
</feature>
<protein>
    <submittedName>
        <fullName evidence="2">Putative membrane protein</fullName>
    </submittedName>
</protein>
<feature type="transmembrane region" description="Helical" evidence="1">
    <location>
        <begin position="213"/>
        <end position="231"/>
    </location>
</feature>
<organism evidence="2 3">
    <name type="scientific">Leptospira noguchii</name>
    <dbReference type="NCBI Taxonomy" id="28182"/>
    <lineage>
        <taxon>Bacteria</taxon>
        <taxon>Pseudomonadati</taxon>
        <taxon>Spirochaetota</taxon>
        <taxon>Spirochaetia</taxon>
        <taxon>Leptospirales</taxon>
        <taxon>Leptospiraceae</taxon>
        <taxon>Leptospira</taxon>
    </lineage>
</organism>
<proteinExistence type="predicted"/>
<dbReference type="Proteomes" id="UP000012112">
    <property type="component" value="Unassembled WGS sequence"/>
</dbReference>
<evidence type="ECO:0000313" key="3">
    <source>
        <dbReference type="Proteomes" id="UP000012112"/>
    </source>
</evidence>
<feature type="transmembrane region" description="Helical" evidence="1">
    <location>
        <begin position="428"/>
        <end position="447"/>
    </location>
</feature>
<name>M6VKB5_9LEPT</name>
<gene>
    <name evidence="2" type="ORF">LEP1GSC172_1798</name>
</gene>
<reference evidence="2 3" key="1">
    <citation type="submission" date="2013-01" db="EMBL/GenBank/DDBJ databases">
        <authorList>
            <person name="Harkins D.M."/>
            <person name="Durkin A.S."/>
            <person name="Brinkac L.M."/>
            <person name="Haft D.H."/>
            <person name="Selengut J.D."/>
            <person name="Sanka R."/>
            <person name="DePew J."/>
            <person name="Purushe J."/>
            <person name="Matthias M.A."/>
            <person name="Vinetz J.M."/>
            <person name="Sutton G.G."/>
            <person name="Nierman W.C."/>
            <person name="Fouts D.E."/>
        </authorList>
    </citation>
    <scope>NUCLEOTIDE SEQUENCE [LARGE SCALE GENOMIC DNA]</scope>
    <source>
        <strain evidence="2 3">HAI1536</strain>
    </source>
</reference>
<accession>M6VKB5</accession>
<feature type="transmembrane region" description="Helical" evidence="1">
    <location>
        <begin position="308"/>
        <end position="328"/>
    </location>
</feature>
<feature type="transmembrane region" description="Helical" evidence="1">
    <location>
        <begin position="109"/>
        <end position="129"/>
    </location>
</feature>
<comment type="caution">
    <text evidence="2">The sequence shown here is derived from an EMBL/GenBank/DDBJ whole genome shotgun (WGS) entry which is preliminary data.</text>
</comment>
<sequence>MFFLGFMTIFVFLSSMVFAFALRRENRSLSYLLICAYLFFVTQISMSILALGLVGPFLTALNLMILNGVLSSFILYLYRNDLIFLGKFVKETFINRLFKRKLKYNNVQIILSILFSIELMVLLGKVYFFPNYVWDEMVYHLHPVAAWYQDSQIFANIETPNPWMNSEILGPKFLAFWFVVYLGNDTFLNINQYFSAIFLFLLSYRFLRFQNLNTLTSFCGALLVFHLPLVLIQTQTNQDHITLAAYAFSCLLFAYEFVLKNRRDIPVYFGISLGLLLSSKTVAIMYALIILFVFFIYYMIFEKYKRRIFLQILISFAIAFVIAGYWYLKNLNELVTLVFDMSGSAASSQEATGNNFLLKLFQKHGIVFLTNLKQMPERILDWKYPIYQADSTKMSSFGVQFFSVGIIGFLYSLFFISFSKKKKDKISFAIVLTCIGIQFSYFTFYLSDWNYRLFQLTPIVGILFGIILIARLRFKTILIFAYTIAVMGFNFFSTLFADYSDLTTMKKFVMKLEQNERSVASYYHNLKDSSWTFINQYMSDDEPIAYISNQNTFVYPYFGTEFKRKIHYIDLKDWQIINGKIRISNDRMKSLQTNGVRFIHLRKDNSSFWEPINSNLVEVTEGLYFLRVLE</sequence>
<dbReference type="AlphaFoldDB" id="M6VKB5"/>
<feature type="transmembrane region" description="Helical" evidence="1">
    <location>
        <begin position="57"/>
        <end position="78"/>
    </location>
</feature>
<keyword evidence="1" id="KW-0472">Membrane</keyword>
<feature type="transmembrane region" description="Helical" evidence="1">
    <location>
        <begin position="477"/>
        <end position="497"/>
    </location>
</feature>
<dbReference type="EMBL" id="AKWD02000043">
    <property type="protein sequence ID" value="EMO53519.1"/>
    <property type="molecule type" value="Genomic_DNA"/>
</dbReference>
<keyword evidence="1" id="KW-0812">Transmembrane</keyword>
<evidence type="ECO:0000313" key="2">
    <source>
        <dbReference type="EMBL" id="EMO53519.1"/>
    </source>
</evidence>
<evidence type="ECO:0000256" key="1">
    <source>
        <dbReference type="SAM" id="Phobius"/>
    </source>
</evidence>
<feature type="transmembrane region" description="Helical" evidence="1">
    <location>
        <begin position="6"/>
        <end position="22"/>
    </location>
</feature>